<name>A0ABT7H5R2_9ACTN</name>
<keyword evidence="3" id="KW-1185">Reference proteome</keyword>
<proteinExistence type="predicted"/>
<dbReference type="InterPro" id="IPR041413">
    <property type="entry name" value="MLTR_LBD"/>
</dbReference>
<protein>
    <submittedName>
        <fullName evidence="2">Helix-turn-helix transcriptional regulator</fullName>
    </submittedName>
</protein>
<comment type="caution">
    <text evidence="2">The sequence shown here is derived from an EMBL/GenBank/DDBJ whole genome shotgun (WGS) entry which is preliminary data.</text>
</comment>
<dbReference type="PROSITE" id="PS50943">
    <property type="entry name" value="HTH_CROC1"/>
    <property type="match status" value="1"/>
</dbReference>
<sequence length="278" mass="30429">MPDNQLGEFLRARRAALSPEDAALPSHGRRRVSGLRREEVAFLARMSADYYTRLEQGRERRPSPQLLDALARALRLDPDARTHLHRLAGTTRPGPPAPVDRRQISPFLRRMLDGFTTAPAFVINGTLDVLAANALADALYAPFTPADNLARMVFLDPAAQPFHTRWADTAEAVAAHLRHTAGLAPDSAPLRHLVRDLTTRSAYFARLWTTHTVRGKSSATKHFHHPEAGPLTFAHQAFDVCAAPGLQLVVYQPAPDPATSASTARGLALLAAQPSCRR</sequence>
<dbReference type="RefSeq" id="WP_285346622.1">
    <property type="nucleotide sequence ID" value="NZ_JASITI010000096.1"/>
</dbReference>
<dbReference type="SUPFAM" id="SSF47413">
    <property type="entry name" value="lambda repressor-like DNA-binding domains"/>
    <property type="match status" value="1"/>
</dbReference>
<dbReference type="PANTHER" id="PTHR35010:SF2">
    <property type="entry name" value="BLL4672 PROTEIN"/>
    <property type="match status" value="1"/>
</dbReference>
<dbReference type="InterPro" id="IPR010982">
    <property type="entry name" value="Lambda_DNA-bd_dom_sf"/>
</dbReference>
<dbReference type="CDD" id="cd00093">
    <property type="entry name" value="HTH_XRE"/>
    <property type="match status" value="1"/>
</dbReference>
<feature type="domain" description="HTH cro/C1-type" evidence="1">
    <location>
        <begin position="34"/>
        <end position="81"/>
    </location>
</feature>
<dbReference type="Gene3D" id="1.10.260.40">
    <property type="entry name" value="lambda repressor-like DNA-binding domains"/>
    <property type="match status" value="1"/>
</dbReference>
<dbReference type="Pfam" id="PF17765">
    <property type="entry name" value="MLTR_LBD"/>
    <property type="match status" value="1"/>
</dbReference>
<dbReference type="EMBL" id="JASITI010000096">
    <property type="protein sequence ID" value="MDK9501217.1"/>
    <property type="molecule type" value="Genomic_DNA"/>
</dbReference>
<gene>
    <name evidence="2" type="ORF">QEZ40_007590</name>
</gene>
<accession>A0ABT7H5R2</accession>
<dbReference type="Gene3D" id="3.30.450.180">
    <property type="match status" value="1"/>
</dbReference>
<dbReference type="Proteomes" id="UP001223390">
    <property type="component" value="Unassembled WGS sequence"/>
</dbReference>
<dbReference type="InterPro" id="IPR001387">
    <property type="entry name" value="Cro/C1-type_HTH"/>
</dbReference>
<dbReference type="Pfam" id="PF13560">
    <property type="entry name" value="HTH_31"/>
    <property type="match status" value="1"/>
</dbReference>
<evidence type="ECO:0000259" key="1">
    <source>
        <dbReference type="PROSITE" id="PS50943"/>
    </source>
</evidence>
<organism evidence="2 3">
    <name type="scientific">Streptomyces katrae</name>
    <dbReference type="NCBI Taxonomy" id="68223"/>
    <lineage>
        <taxon>Bacteria</taxon>
        <taxon>Bacillati</taxon>
        <taxon>Actinomycetota</taxon>
        <taxon>Actinomycetes</taxon>
        <taxon>Kitasatosporales</taxon>
        <taxon>Streptomycetaceae</taxon>
        <taxon>Streptomyces</taxon>
    </lineage>
</organism>
<evidence type="ECO:0000313" key="3">
    <source>
        <dbReference type="Proteomes" id="UP001223390"/>
    </source>
</evidence>
<dbReference type="PANTHER" id="PTHR35010">
    <property type="entry name" value="BLL4672 PROTEIN-RELATED"/>
    <property type="match status" value="1"/>
</dbReference>
<reference evidence="2 3" key="1">
    <citation type="submission" date="2023-05" db="EMBL/GenBank/DDBJ databases">
        <title>Sequencing and Assembly of Streptomyces sp. NP73.</title>
        <authorList>
            <person name="Konwar A.N."/>
            <person name="Saikia K."/>
            <person name="Thakur D."/>
        </authorList>
    </citation>
    <scope>NUCLEOTIDE SEQUENCE [LARGE SCALE GENOMIC DNA]</scope>
    <source>
        <strain evidence="2 3">NP73</strain>
    </source>
</reference>
<evidence type="ECO:0000313" key="2">
    <source>
        <dbReference type="EMBL" id="MDK9501217.1"/>
    </source>
</evidence>
<dbReference type="SMART" id="SM00530">
    <property type="entry name" value="HTH_XRE"/>
    <property type="match status" value="1"/>
</dbReference>